<feature type="compositionally biased region" description="Basic and acidic residues" evidence="1">
    <location>
        <begin position="1"/>
        <end position="14"/>
    </location>
</feature>
<dbReference type="AlphaFoldDB" id="A0A6J4KQ00"/>
<feature type="region of interest" description="Disordered" evidence="1">
    <location>
        <begin position="304"/>
        <end position="323"/>
    </location>
</feature>
<gene>
    <name evidence="2" type="ORF">AVDCRST_MAG89-1077</name>
</gene>
<dbReference type="EMBL" id="CADCTV010000236">
    <property type="protein sequence ID" value="CAA9310352.1"/>
    <property type="molecule type" value="Genomic_DNA"/>
</dbReference>
<feature type="compositionally biased region" description="Basic residues" evidence="1">
    <location>
        <begin position="151"/>
        <end position="163"/>
    </location>
</feature>
<feature type="region of interest" description="Disordered" evidence="1">
    <location>
        <begin position="1"/>
        <end position="275"/>
    </location>
</feature>
<evidence type="ECO:0000256" key="1">
    <source>
        <dbReference type="SAM" id="MobiDB-lite"/>
    </source>
</evidence>
<evidence type="ECO:0000313" key="2">
    <source>
        <dbReference type="EMBL" id="CAA9310352.1"/>
    </source>
</evidence>
<feature type="compositionally biased region" description="Basic residues" evidence="1">
    <location>
        <begin position="131"/>
        <end position="143"/>
    </location>
</feature>
<accession>A0A6J4KQ00</accession>
<sequence>APDPHPVRPDDGRHPVHPRLCPGPAGTPSRAALGRGGGGGTRLVRVGNVQRPGRQPAVQGVPPRQPAPHGPRAHGGDAARVHAGPGRLRPGHADQRAGLLRGVDRRLSRADRGVQSPEVLELVRSGQPGARRGRAGHHRRHHPRADAPPPRRSRARLHRRRQRGRGDGRQHRGRLPGAVRRRRRALRHPVPRGGGRGVGRLCHALRPRQPRRAPGPLRSGRRGRSADRLSRRRRRRRERGERPAPGRPVAPRRRGQGLHPPPGGRRRAARHARRLRPVRGTVDGRRAGPRLVRRLAGGHLHLRGRAGRQPRDAALLPAAPGSM</sequence>
<organism evidence="2">
    <name type="scientific">uncultured Gemmatimonadota bacterium</name>
    <dbReference type="NCBI Taxonomy" id="203437"/>
    <lineage>
        <taxon>Bacteria</taxon>
        <taxon>Pseudomonadati</taxon>
        <taxon>Gemmatimonadota</taxon>
        <taxon>environmental samples</taxon>
    </lineage>
</organism>
<feature type="non-terminal residue" evidence="2">
    <location>
        <position position="323"/>
    </location>
</feature>
<feature type="compositionally biased region" description="Basic and acidic residues" evidence="1">
    <location>
        <begin position="102"/>
        <end position="112"/>
    </location>
</feature>
<name>A0A6J4KQ00_9BACT</name>
<proteinExistence type="predicted"/>
<feature type="non-terminal residue" evidence="2">
    <location>
        <position position="1"/>
    </location>
</feature>
<feature type="compositionally biased region" description="Basic residues" evidence="1">
    <location>
        <begin position="264"/>
        <end position="275"/>
    </location>
</feature>
<reference evidence="2" key="1">
    <citation type="submission" date="2020-02" db="EMBL/GenBank/DDBJ databases">
        <authorList>
            <person name="Meier V. D."/>
        </authorList>
    </citation>
    <scope>NUCLEOTIDE SEQUENCE</scope>
    <source>
        <strain evidence="2">AVDCRST_MAG89</strain>
    </source>
</reference>
<feature type="compositionally biased region" description="Basic residues" evidence="1">
    <location>
        <begin position="171"/>
        <end position="190"/>
    </location>
</feature>
<protein>
    <submittedName>
        <fullName evidence="2">Poly(3-hydroxyalkanoate) depolymerase</fullName>
    </submittedName>
</protein>